<dbReference type="STRING" id="1121266.SAMN02745883_00666"/>
<proteinExistence type="predicted"/>
<dbReference type="InterPro" id="IPR027365">
    <property type="entry name" value="GNAT_acetyltra_YdfB-like"/>
</dbReference>
<dbReference type="Gene3D" id="3.40.630.30">
    <property type="match status" value="1"/>
</dbReference>
<dbReference type="InterPro" id="IPR016181">
    <property type="entry name" value="Acyl_CoA_acyltransferase"/>
</dbReference>
<dbReference type="EMBL" id="FRAJ01000005">
    <property type="protein sequence ID" value="SHJ87586.1"/>
    <property type="molecule type" value="Genomic_DNA"/>
</dbReference>
<dbReference type="CDD" id="cd04301">
    <property type="entry name" value="NAT_SF"/>
    <property type="match status" value="1"/>
</dbReference>
<name>A0A1M6MVZ6_9FIRM</name>
<evidence type="ECO:0000259" key="1">
    <source>
        <dbReference type="PROSITE" id="PS51186"/>
    </source>
</evidence>
<dbReference type="RefSeq" id="WP_072965963.1">
    <property type="nucleotide sequence ID" value="NZ_FRAJ01000005.1"/>
</dbReference>
<dbReference type="GO" id="GO:0016747">
    <property type="term" value="F:acyltransferase activity, transferring groups other than amino-acyl groups"/>
    <property type="evidence" value="ECO:0007669"/>
    <property type="project" value="InterPro"/>
</dbReference>
<dbReference type="AlphaFoldDB" id="A0A1M6MVZ6"/>
<dbReference type="InterPro" id="IPR000182">
    <property type="entry name" value="GNAT_dom"/>
</dbReference>
<evidence type="ECO:0000313" key="3">
    <source>
        <dbReference type="Proteomes" id="UP000184082"/>
    </source>
</evidence>
<organism evidence="2 3">
    <name type="scientific">Caminicella sporogenes DSM 14501</name>
    <dbReference type="NCBI Taxonomy" id="1121266"/>
    <lineage>
        <taxon>Bacteria</taxon>
        <taxon>Bacillati</taxon>
        <taxon>Bacillota</taxon>
        <taxon>Clostridia</taxon>
        <taxon>Peptostreptococcales</taxon>
        <taxon>Caminicellaceae</taxon>
        <taxon>Caminicella</taxon>
    </lineage>
</organism>
<dbReference type="InterPro" id="IPR013653">
    <property type="entry name" value="GCN5-like_dom"/>
</dbReference>
<gene>
    <name evidence="2" type="ORF">SAMN02745883_00666</name>
</gene>
<feature type="domain" description="N-acetyltransferase" evidence="1">
    <location>
        <begin position="144"/>
        <end position="279"/>
    </location>
</feature>
<evidence type="ECO:0000313" key="2">
    <source>
        <dbReference type="EMBL" id="SHJ87586.1"/>
    </source>
</evidence>
<dbReference type="Proteomes" id="UP000184082">
    <property type="component" value="Unassembled WGS sequence"/>
</dbReference>
<dbReference type="PANTHER" id="PTHR31143">
    <property type="match status" value="1"/>
</dbReference>
<sequence length="279" mass="33158">MEEFRLLKKSDFERVLNYLNRHHFDVSFMIGNIENYGVENNKVHKKHADYYGYFIDDELKGVFSFTNMGSLICHYEEKNILNKMILLKLIKQYRPKVIMGIERLVDPLWTRLEKIAKWFKYDRCDYMILNKDIFMPADTEKKIIKASEYDFSKSIDFLIEVEKAFNRNPKTINELKSTIYDRLDEEEYLYLLDGDNIVSQGIIQTTTSKINQIGGVYTLPQYREKGYAKAIVSKLCKEAIKRNKIPTLIVSKTNERAKKVYRGLGFEFYNHYSYIEVQF</sequence>
<dbReference type="SUPFAM" id="SSF55729">
    <property type="entry name" value="Acyl-CoA N-acyltransferases (Nat)"/>
    <property type="match status" value="1"/>
</dbReference>
<protein>
    <recommendedName>
        <fullName evidence="1">N-acetyltransferase domain-containing protein</fullName>
    </recommendedName>
</protein>
<keyword evidence="3" id="KW-1185">Reference proteome</keyword>
<reference evidence="2 3" key="1">
    <citation type="submission" date="2016-11" db="EMBL/GenBank/DDBJ databases">
        <authorList>
            <person name="Jaros S."/>
            <person name="Januszkiewicz K."/>
            <person name="Wedrychowicz H."/>
        </authorList>
    </citation>
    <scope>NUCLEOTIDE SEQUENCE [LARGE SCALE GENOMIC DNA]</scope>
    <source>
        <strain evidence="2 3">DSM 14501</strain>
    </source>
</reference>
<dbReference type="Pfam" id="PF08445">
    <property type="entry name" value="FR47"/>
    <property type="match status" value="1"/>
</dbReference>
<accession>A0A1M6MVZ6</accession>
<dbReference type="PANTHER" id="PTHR31143:SF2">
    <property type="entry name" value="FR47-LIKE DOMAIN-CONTAINING PROTEIN-RELATED"/>
    <property type="match status" value="1"/>
</dbReference>
<dbReference type="PROSITE" id="PS51186">
    <property type="entry name" value="GNAT"/>
    <property type="match status" value="1"/>
</dbReference>